<feature type="compositionally biased region" description="Basic and acidic residues" evidence="1">
    <location>
        <begin position="23"/>
        <end position="35"/>
    </location>
</feature>
<sequence length="91" mass="10283">MDDKLRSRRSPEAGRGGDGNDGGEERVAGDPRERSPLIPKGSQGRWLHEMHLRWKPSVSQILLLLENLSPKNKKKKTKKEVELEGKLKSIT</sequence>
<protein>
    <submittedName>
        <fullName evidence="2">Uncharacterized protein</fullName>
    </submittedName>
</protein>
<feature type="compositionally biased region" description="Basic and acidic residues" evidence="1">
    <location>
        <begin position="1"/>
        <end position="12"/>
    </location>
</feature>
<reference evidence="3" key="1">
    <citation type="submission" date="2014-09" db="EMBL/GenBank/DDBJ databases">
        <authorList>
            <person name="Mudge J."/>
            <person name="Ramaraj T."/>
            <person name="Lindquist I.E."/>
            <person name="Bharti A.K."/>
            <person name="Sundararajan A."/>
            <person name="Cameron C.T."/>
            <person name="Woodward J.E."/>
            <person name="May G.D."/>
            <person name="Brubaker C."/>
            <person name="Broadhvest J."/>
            <person name="Wilkins T.A."/>
        </authorList>
    </citation>
    <scope>NUCLEOTIDE SEQUENCE</scope>
    <source>
        <strain evidence="3">cv. AKA8401</strain>
    </source>
</reference>
<feature type="region of interest" description="Disordered" evidence="1">
    <location>
        <begin position="1"/>
        <end position="44"/>
    </location>
</feature>
<comment type="caution">
    <text evidence="2">The sequence shown here is derived from an EMBL/GenBank/DDBJ whole genome shotgun (WGS) entry which is preliminary data.</text>
</comment>
<evidence type="ECO:0000313" key="3">
    <source>
        <dbReference type="Proteomes" id="UP000032142"/>
    </source>
</evidence>
<evidence type="ECO:0000313" key="2">
    <source>
        <dbReference type="EMBL" id="KHG06925.1"/>
    </source>
</evidence>
<feature type="compositionally biased region" description="Basic and acidic residues" evidence="1">
    <location>
        <begin position="79"/>
        <end position="91"/>
    </location>
</feature>
<dbReference type="AlphaFoldDB" id="A0A0B0N1P8"/>
<dbReference type="EMBL" id="JRRC01463188">
    <property type="protein sequence ID" value="KHG06925.1"/>
    <property type="molecule type" value="Genomic_DNA"/>
</dbReference>
<keyword evidence="3" id="KW-1185">Reference proteome</keyword>
<feature type="region of interest" description="Disordered" evidence="1">
    <location>
        <begin position="70"/>
        <end position="91"/>
    </location>
</feature>
<proteinExistence type="predicted"/>
<name>A0A0B0N1P8_GOSAR</name>
<evidence type="ECO:0000256" key="1">
    <source>
        <dbReference type="SAM" id="MobiDB-lite"/>
    </source>
</evidence>
<accession>A0A0B0N1P8</accession>
<organism evidence="2 3">
    <name type="scientific">Gossypium arboreum</name>
    <name type="common">Tree cotton</name>
    <name type="synonym">Gossypium nanking</name>
    <dbReference type="NCBI Taxonomy" id="29729"/>
    <lineage>
        <taxon>Eukaryota</taxon>
        <taxon>Viridiplantae</taxon>
        <taxon>Streptophyta</taxon>
        <taxon>Embryophyta</taxon>
        <taxon>Tracheophyta</taxon>
        <taxon>Spermatophyta</taxon>
        <taxon>Magnoliopsida</taxon>
        <taxon>eudicotyledons</taxon>
        <taxon>Gunneridae</taxon>
        <taxon>Pentapetalae</taxon>
        <taxon>rosids</taxon>
        <taxon>malvids</taxon>
        <taxon>Malvales</taxon>
        <taxon>Malvaceae</taxon>
        <taxon>Malvoideae</taxon>
        <taxon>Gossypium</taxon>
    </lineage>
</organism>
<dbReference type="Proteomes" id="UP000032142">
    <property type="component" value="Unassembled WGS sequence"/>
</dbReference>
<gene>
    <name evidence="2" type="ORF">F383_33516</name>
</gene>